<reference evidence="7" key="1">
    <citation type="journal article" date="2019" name="Int. J. Syst. Evol. Microbiol.">
        <title>The Global Catalogue of Microorganisms (GCM) 10K type strain sequencing project: providing services to taxonomists for standard genome sequencing and annotation.</title>
        <authorList>
            <consortium name="The Broad Institute Genomics Platform"/>
            <consortium name="The Broad Institute Genome Sequencing Center for Infectious Disease"/>
            <person name="Wu L."/>
            <person name="Ma J."/>
        </authorList>
    </citation>
    <scope>NUCLEOTIDE SEQUENCE [LARGE SCALE GENOMIC DNA]</scope>
    <source>
        <strain evidence="7">CCUG 59129</strain>
    </source>
</reference>
<keyword evidence="3" id="KW-0547">Nucleotide-binding</keyword>
<dbReference type="InterPro" id="IPR003439">
    <property type="entry name" value="ABC_transporter-like_ATP-bd"/>
</dbReference>
<dbReference type="InterPro" id="IPR027417">
    <property type="entry name" value="P-loop_NTPase"/>
</dbReference>
<dbReference type="Pfam" id="PF00005">
    <property type="entry name" value="ABC_tran"/>
    <property type="match status" value="1"/>
</dbReference>
<proteinExistence type="inferred from homology"/>
<name>A0ABW3HTL2_9BACL</name>
<sequence>MDEQAVIQVNAVSKCYGENKAIKSVSFQVKRGELFGLIGRHGSGKSTLLELLMGHRLPDEGTIKVLGVDVKGGNSALKENISIFMQSTSLVDKLTVREALHKFQSFFHQDLKTEGVIEQFGLSAYADKEVKRLSGGLRQKAMLAIAVSNDPQVVFLDEPTTGLDAAAKQEYWKMLSALKMQGKTIIINSHDMSEIYSHCDRVGVMRTGQLVACNKPRQLIDELPYGGMTMEAVYMHYAIHEVEGGVEV</sequence>
<dbReference type="InterPro" id="IPR050763">
    <property type="entry name" value="ABC_transporter_ATP-binding"/>
</dbReference>
<dbReference type="InterPro" id="IPR003593">
    <property type="entry name" value="AAA+_ATPase"/>
</dbReference>
<comment type="similarity">
    <text evidence="1">Belongs to the ABC transporter superfamily.</text>
</comment>
<organism evidence="6 7">
    <name type="scientific">Paenibacillus chungangensis</name>
    <dbReference type="NCBI Taxonomy" id="696535"/>
    <lineage>
        <taxon>Bacteria</taxon>
        <taxon>Bacillati</taxon>
        <taxon>Bacillota</taxon>
        <taxon>Bacilli</taxon>
        <taxon>Bacillales</taxon>
        <taxon>Paenibacillaceae</taxon>
        <taxon>Paenibacillus</taxon>
    </lineage>
</organism>
<dbReference type="GO" id="GO:0005524">
    <property type="term" value="F:ATP binding"/>
    <property type="evidence" value="ECO:0007669"/>
    <property type="project" value="UniProtKB-KW"/>
</dbReference>
<feature type="domain" description="ABC transporter" evidence="5">
    <location>
        <begin position="7"/>
        <end position="232"/>
    </location>
</feature>
<dbReference type="CDD" id="cd03230">
    <property type="entry name" value="ABC_DR_subfamily_A"/>
    <property type="match status" value="1"/>
</dbReference>
<comment type="caution">
    <text evidence="6">The sequence shown here is derived from an EMBL/GenBank/DDBJ whole genome shotgun (WGS) entry which is preliminary data.</text>
</comment>
<evidence type="ECO:0000256" key="4">
    <source>
        <dbReference type="ARBA" id="ARBA00022840"/>
    </source>
</evidence>
<dbReference type="Gene3D" id="3.40.50.300">
    <property type="entry name" value="P-loop containing nucleotide triphosphate hydrolases"/>
    <property type="match status" value="1"/>
</dbReference>
<dbReference type="RefSeq" id="WP_377565770.1">
    <property type="nucleotide sequence ID" value="NZ_JBHTJZ010000024.1"/>
</dbReference>
<dbReference type="PANTHER" id="PTHR42711:SF5">
    <property type="entry name" value="ABC TRANSPORTER ATP-BINDING PROTEIN NATA"/>
    <property type="match status" value="1"/>
</dbReference>
<evidence type="ECO:0000259" key="5">
    <source>
        <dbReference type="PROSITE" id="PS50893"/>
    </source>
</evidence>
<gene>
    <name evidence="6" type="ORF">ACFQ2I_15915</name>
</gene>
<dbReference type="Proteomes" id="UP001596989">
    <property type="component" value="Unassembled WGS sequence"/>
</dbReference>
<evidence type="ECO:0000313" key="6">
    <source>
        <dbReference type="EMBL" id="MFD0960878.1"/>
    </source>
</evidence>
<keyword evidence="7" id="KW-1185">Reference proteome</keyword>
<evidence type="ECO:0000256" key="3">
    <source>
        <dbReference type="ARBA" id="ARBA00022741"/>
    </source>
</evidence>
<evidence type="ECO:0000256" key="1">
    <source>
        <dbReference type="ARBA" id="ARBA00005417"/>
    </source>
</evidence>
<evidence type="ECO:0000256" key="2">
    <source>
        <dbReference type="ARBA" id="ARBA00022448"/>
    </source>
</evidence>
<dbReference type="SUPFAM" id="SSF52540">
    <property type="entry name" value="P-loop containing nucleoside triphosphate hydrolases"/>
    <property type="match status" value="1"/>
</dbReference>
<dbReference type="PANTHER" id="PTHR42711">
    <property type="entry name" value="ABC TRANSPORTER ATP-BINDING PROTEIN"/>
    <property type="match status" value="1"/>
</dbReference>
<evidence type="ECO:0000313" key="7">
    <source>
        <dbReference type="Proteomes" id="UP001596989"/>
    </source>
</evidence>
<dbReference type="PROSITE" id="PS50893">
    <property type="entry name" value="ABC_TRANSPORTER_2"/>
    <property type="match status" value="1"/>
</dbReference>
<keyword evidence="4 6" id="KW-0067">ATP-binding</keyword>
<accession>A0ABW3HTL2</accession>
<keyword evidence="2" id="KW-0813">Transport</keyword>
<dbReference type="EMBL" id="JBHTJZ010000024">
    <property type="protein sequence ID" value="MFD0960878.1"/>
    <property type="molecule type" value="Genomic_DNA"/>
</dbReference>
<protein>
    <submittedName>
        <fullName evidence="6">ABC transporter ATP-binding protein</fullName>
    </submittedName>
</protein>
<dbReference type="SMART" id="SM00382">
    <property type="entry name" value="AAA"/>
    <property type="match status" value="1"/>
</dbReference>